<dbReference type="InterPro" id="IPR004869">
    <property type="entry name" value="MMPL_dom"/>
</dbReference>
<feature type="transmembrane region" description="Helical" evidence="6">
    <location>
        <begin position="179"/>
        <end position="204"/>
    </location>
</feature>
<dbReference type="Proteomes" id="UP001229346">
    <property type="component" value="Unassembled WGS sequence"/>
</dbReference>
<keyword evidence="3 6" id="KW-0812">Transmembrane</keyword>
<feature type="transmembrane region" description="Helical" evidence="6">
    <location>
        <begin position="358"/>
        <end position="379"/>
    </location>
</feature>
<keyword evidence="2" id="KW-1003">Cell membrane</keyword>
<evidence type="ECO:0000313" key="9">
    <source>
        <dbReference type="Proteomes" id="UP001229346"/>
    </source>
</evidence>
<evidence type="ECO:0000256" key="3">
    <source>
        <dbReference type="ARBA" id="ARBA00022692"/>
    </source>
</evidence>
<feature type="transmembrane region" description="Helical" evidence="6">
    <location>
        <begin position="538"/>
        <end position="556"/>
    </location>
</feature>
<dbReference type="PANTHER" id="PTHR33406:SF13">
    <property type="entry name" value="MEMBRANE PROTEIN YDFJ"/>
    <property type="match status" value="1"/>
</dbReference>
<evidence type="ECO:0000313" key="8">
    <source>
        <dbReference type="EMBL" id="MDQ0111250.1"/>
    </source>
</evidence>
<name>A0ABT9TXQ8_PAEHA</name>
<evidence type="ECO:0000256" key="2">
    <source>
        <dbReference type="ARBA" id="ARBA00022475"/>
    </source>
</evidence>
<dbReference type="PANTHER" id="PTHR33406">
    <property type="entry name" value="MEMBRANE PROTEIN MJ1562-RELATED"/>
    <property type="match status" value="1"/>
</dbReference>
<dbReference type="RefSeq" id="WP_307201078.1">
    <property type="nucleotide sequence ID" value="NZ_JAUSSU010000002.1"/>
</dbReference>
<evidence type="ECO:0000256" key="1">
    <source>
        <dbReference type="ARBA" id="ARBA00004651"/>
    </source>
</evidence>
<evidence type="ECO:0000256" key="5">
    <source>
        <dbReference type="ARBA" id="ARBA00023136"/>
    </source>
</evidence>
<evidence type="ECO:0000259" key="7">
    <source>
        <dbReference type="PROSITE" id="PS50156"/>
    </source>
</evidence>
<feature type="transmembrane region" description="Helical" evidence="6">
    <location>
        <begin position="608"/>
        <end position="636"/>
    </location>
</feature>
<sequence length="685" mass="75785">MFQLLAVIAYRYPKTIILGWVLFMLFFSYSAPKLPQVLHDHGLAPDGAFAKVEQQLASDFRIPKDPVILVFEKKAAVTPQTFRRYIQQALNRLQGMEGLNSAISPLDHDDMFKGNFAYALLSFQQEPHQMEAVLEHVRKKLPSHSDAKIGITGKSAVQADVNRASQSDLFKAERIGVPAAFVILLLAFGGIRSALIPIVAGMIGVTGTMGMMYGLGTAIELSNFVLNVIPMVGFALSIDFALMIVSRFREQLQRYSAKQALVTTMMTAGRAVFFSGLCVCLGLIGVLFIPLPMFSSIALGAATVLAVSLLIALTFVPALLAVMWPAIIEERQVSFLPEKGNKWMLLSRYVLKRPIRHGLAATFLLIVCFLPLGQMSVGIPDAASLPPSYAARITFENYQAQFVPPNRTEVYVLAFGKADKVGNDDRLEAMKLIKHLKGDPLVVDVSDRPAVSDLKMLIRVTLHGDPSSAEVRDWLREWERAGETSSLTYLLGGEAKYQQEVYDDVFDNLSDVLLFLFVSNYIVLFLAFRSILIPLKTIVMNFLSMGAAFGILSWIFQEGHFGMEPSSIAIMIPVFIFGLAFGISMDYGVFLISRIYEEYERTQDNDRAVLAGMSSISRIINCAAAIIIVVTVPFAFGDVVGVKQLGIGIAAAIFIDATIIRMLLVPSLMKLLGQWNWWAPRWLRK</sequence>
<evidence type="ECO:0000256" key="6">
    <source>
        <dbReference type="SAM" id="Phobius"/>
    </source>
</evidence>
<dbReference type="PRINTS" id="PR00702">
    <property type="entry name" value="ACRIFLAVINRP"/>
</dbReference>
<feature type="transmembrane region" description="Helical" evidence="6">
    <location>
        <begin position="267"/>
        <end position="291"/>
    </location>
</feature>
<keyword evidence="4 6" id="KW-1133">Transmembrane helix</keyword>
<feature type="transmembrane region" description="Helical" evidence="6">
    <location>
        <begin position="642"/>
        <end position="664"/>
    </location>
</feature>
<comment type="subcellular location">
    <subcellularLocation>
        <location evidence="1">Cell membrane</location>
        <topology evidence="1">Multi-pass membrane protein</topology>
    </subcellularLocation>
</comment>
<feature type="transmembrane region" description="Helical" evidence="6">
    <location>
        <begin position="224"/>
        <end position="246"/>
    </location>
</feature>
<dbReference type="SUPFAM" id="SSF82866">
    <property type="entry name" value="Multidrug efflux transporter AcrB transmembrane domain"/>
    <property type="match status" value="2"/>
</dbReference>
<proteinExistence type="predicted"/>
<gene>
    <name evidence="8" type="ORF">J2T15_000683</name>
</gene>
<feature type="transmembrane region" description="Helical" evidence="6">
    <location>
        <begin position="12"/>
        <end position="31"/>
    </location>
</feature>
<feature type="transmembrane region" description="Helical" evidence="6">
    <location>
        <begin position="297"/>
        <end position="322"/>
    </location>
</feature>
<dbReference type="InterPro" id="IPR001036">
    <property type="entry name" value="Acrflvin-R"/>
</dbReference>
<dbReference type="Gene3D" id="1.20.1640.10">
    <property type="entry name" value="Multidrug efflux transporter AcrB transmembrane domain"/>
    <property type="match status" value="2"/>
</dbReference>
<reference evidence="8 9" key="1">
    <citation type="submission" date="2023-07" db="EMBL/GenBank/DDBJ databases">
        <title>Sorghum-associated microbial communities from plants grown in Nebraska, USA.</title>
        <authorList>
            <person name="Schachtman D."/>
        </authorList>
    </citation>
    <scope>NUCLEOTIDE SEQUENCE [LARGE SCALE GENOMIC DNA]</scope>
    <source>
        <strain evidence="8 9">CC482</strain>
    </source>
</reference>
<dbReference type="PROSITE" id="PS50156">
    <property type="entry name" value="SSD"/>
    <property type="match status" value="1"/>
</dbReference>
<dbReference type="EMBL" id="JAUSSU010000002">
    <property type="protein sequence ID" value="MDQ0111250.1"/>
    <property type="molecule type" value="Genomic_DNA"/>
</dbReference>
<keyword evidence="9" id="KW-1185">Reference proteome</keyword>
<organism evidence="8 9">
    <name type="scientific">Paenibacillus harenae</name>
    <dbReference type="NCBI Taxonomy" id="306543"/>
    <lineage>
        <taxon>Bacteria</taxon>
        <taxon>Bacillati</taxon>
        <taxon>Bacillota</taxon>
        <taxon>Bacilli</taxon>
        <taxon>Bacillales</taxon>
        <taxon>Paenibacillaceae</taxon>
        <taxon>Paenibacillus</taxon>
    </lineage>
</organism>
<comment type="caution">
    <text evidence="8">The sequence shown here is derived from an EMBL/GenBank/DDBJ whole genome shotgun (WGS) entry which is preliminary data.</text>
</comment>
<accession>A0ABT9TXQ8</accession>
<dbReference type="InterPro" id="IPR000731">
    <property type="entry name" value="SSD"/>
</dbReference>
<feature type="transmembrane region" description="Helical" evidence="6">
    <location>
        <begin position="512"/>
        <end position="531"/>
    </location>
</feature>
<evidence type="ECO:0000256" key="4">
    <source>
        <dbReference type="ARBA" id="ARBA00022989"/>
    </source>
</evidence>
<feature type="transmembrane region" description="Helical" evidence="6">
    <location>
        <begin position="568"/>
        <end position="596"/>
    </location>
</feature>
<protein>
    <submittedName>
        <fullName evidence="8">RND superfamily putative drug exporter</fullName>
    </submittedName>
</protein>
<dbReference type="InterPro" id="IPR050545">
    <property type="entry name" value="Mycobact_MmpL"/>
</dbReference>
<keyword evidence="5 6" id="KW-0472">Membrane</keyword>
<dbReference type="Pfam" id="PF03176">
    <property type="entry name" value="MMPL"/>
    <property type="match status" value="2"/>
</dbReference>
<feature type="domain" description="SSD" evidence="7">
    <location>
        <begin position="194"/>
        <end position="322"/>
    </location>
</feature>